<dbReference type="InterPro" id="IPR021109">
    <property type="entry name" value="Peptidase_aspartic_dom_sf"/>
</dbReference>
<evidence type="ECO:0008006" key="3">
    <source>
        <dbReference type="Google" id="ProtNLM"/>
    </source>
</evidence>
<evidence type="ECO:0000313" key="2">
    <source>
        <dbReference type="Proteomes" id="UP001418222"/>
    </source>
</evidence>
<dbReference type="AlphaFoldDB" id="A0AAP0G9I6"/>
<comment type="caution">
    <text evidence="1">The sequence shown here is derived from an EMBL/GenBank/DDBJ whole genome shotgun (WGS) entry which is preliminary data.</text>
</comment>
<protein>
    <recommendedName>
        <fullName evidence="3">Aspartic peptidase DDI1-type domain-containing protein</fullName>
    </recommendedName>
</protein>
<evidence type="ECO:0000313" key="1">
    <source>
        <dbReference type="EMBL" id="KAK8946428.1"/>
    </source>
</evidence>
<dbReference type="SUPFAM" id="SSF50630">
    <property type="entry name" value="Acid proteases"/>
    <property type="match status" value="1"/>
</dbReference>
<name>A0AAP0G9I6_9ASPA</name>
<gene>
    <name evidence="1" type="ORF">KSP39_PZI006668</name>
</gene>
<dbReference type="CDD" id="cd00303">
    <property type="entry name" value="retropepsin_like"/>
    <property type="match status" value="1"/>
</dbReference>
<dbReference type="Gene3D" id="2.40.70.10">
    <property type="entry name" value="Acid Proteases"/>
    <property type="match status" value="1"/>
</dbReference>
<keyword evidence="2" id="KW-1185">Reference proteome</keyword>
<accession>A0AAP0G9I6</accession>
<proteinExistence type="predicted"/>
<organism evidence="1 2">
    <name type="scientific">Platanthera zijinensis</name>
    <dbReference type="NCBI Taxonomy" id="2320716"/>
    <lineage>
        <taxon>Eukaryota</taxon>
        <taxon>Viridiplantae</taxon>
        <taxon>Streptophyta</taxon>
        <taxon>Embryophyta</taxon>
        <taxon>Tracheophyta</taxon>
        <taxon>Spermatophyta</taxon>
        <taxon>Magnoliopsida</taxon>
        <taxon>Liliopsida</taxon>
        <taxon>Asparagales</taxon>
        <taxon>Orchidaceae</taxon>
        <taxon>Orchidoideae</taxon>
        <taxon>Orchideae</taxon>
        <taxon>Orchidinae</taxon>
        <taxon>Platanthera</taxon>
    </lineage>
</organism>
<dbReference type="EMBL" id="JBBWWQ010000005">
    <property type="protein sequence ID" value="KAK8946428.1"/>
    <property type="molecule type" value="Genomic_DNA"/>
</dbReference>
<dbReference type="Proteomes" id="UP001418222">
    <property type="component" value="Unassembled WGS sequence"/>
</dbReference>
<sequence>MAVKCEINAVKTIALCDSGSSCNILALQDVEKLNLIVESNVRKSLMLADGSVVKTDREIKEVEVILNEAVVVTDFQVLGPMSNTLKPILGVPFLKASEATLQFNANGVTLASKVNLPLPPAVETGALLKEQDQVKKVIEPPTLAEGETKTESIDVKQDSIKQKHELSTAVESMRKTDLKTSIYPNKVFKTVKQVAWADLSPAAGEERMPLDEKDRHAAAELVGVVIPPWRSPSVDLKRKELHLRKVQNFALRREKRLRYAWLEIFSCASGVRLGRGLSAEINANLPALCFASGKPAKKRTYWGRSN</sequence>
<reference evidence="1 2" key="1">
    <citation type="journal article" date="2022" name="Nat. Plants">
        <title>Genomes of leafy and leafless Platanthera orchids illuminate the evolution of mycoheterotrophy.</title>
        <authorList>
            <person name="Li M.H."/>
            <person name="Liu K.W."/>
            <person name="Li Z."/>
            <person name="Lu H.C."/>
            <person name="Ye Q.L."/>
            <person name="Zhang D."/>
            <person name="Wang J.Y."/>
            <person name="Li Y.F."/>
            <person name="Zhong Z.M."/>
            <person name="Liu X."/>
            <person name="Yu X."/>
            <person name="Liu D.K."/>
            <person name="Tu X.D."/>
            <person name="Liu B."/>
            <person name="Hao Y."/>
            <person name="Liao X.Y."/>
            <person name="Jiang Y.T."/>
            <person name="Sun W.H."/>
            <person name="Chen J."/>
            <person name="Chen Y.Q."/>
            <person name="Ai Y."/>
            <person name="Zhai J.W."/>
            <person name="Wu S.S."/>
            <person name="Zhou Z."/>
            <person name="Hsiao Y.Y."/>
            <person name="Wu W.L."/>
            <person name="Chen Y.Y."/>
            <person name="Lin Y.F."/>
            <person name="Hsu J.L."/>
            <person name="Li C.Y."/>
            <person name="Wang Z.W."/>
            <person name="Zhao X."/>
            <person name="Zhong W.Y."/>
            <person name="Ma X.K."/>
            <person name="Ma L."/>
            <person name="Huang J."/>
            <person name="Chen G.Z."/>
            <person name="Huang M.Z."/>
            <person name="Huang L."/>
            <person name="Peng D.H."/>
            <person name="Luo Y.B."/>
            <person name="Zou S.Q."/>
            <person name="Chen S.P."/>
            <person name="Lan S."/>
            <person name="Tsai W.C."/>
            <person name="Van de Peer Y."/>
            <person name="Liu Z.J."/>
        </authorList>
    </citation>
    <scope>NUCLEOTIDE SEQUENCE [LARGE SCALE GENOMIC DNA]</scope>
    <source>
        <strain evidence="1">Lor287</strain>
    </source>
</reference>